<feature type="transmembrane region" description="Helical" evidence="1">
    <location>
        <begin position="115"/>
        <end position="136"/>
    </location>
</feature>
<evidence type="ECO:0000313" key="2">
    <source>
        <dbReference type="EMBL" id="KII60216.1"/>
    </source>
</evidence>
<comment type="caution">
    <text evidence="2">The sequence shown here is derived from an EMBL/GenBank/DDBJ whole genome shotgun (WGS) entry which is preliminary data.</text>
</comment>
<keyword evidence="1" id="KW-0472">Membrane</keyword>
<dbReference type="Proteomes" id="UP000031668">
    <property type="component" value="Unassembled WGS sequence"/>
</dbReference>
<keyword evidence="1" id="KW-0812">Transmembrane</keyword>
<proteinExistence type="predicted"/>
<dbReference type="AlphaFoldDB" id="A0A0C2MEP1"/>
<gene>
    <name evidence="2" type="ORF">RF11_13378</name>
</gene>
<protein>
    <submittedName>
        <fullName evidence="2">Uncharacterized protein</fullName>
    </submittedName>
</protein>
<dbReference type="EMBL" id="JWZT01005751">
    <property type="protein sequence ID" value="KII60216.1"/>
    <property type="molecule type" value="Genomic_DNA"/>
</dbReference>
<keyword evidence="1" id="KW-1133">Transmembrane helix</keyword>
<keyword evidence="3" id="KW-1185">Reference proteome</keyword>
<organism evidence="2 3">
    <name type="scientific">Thelohanellus kitauei</name>
    <name type="common">Myxosporean</name>
    <dbReference type="NCBI Taxonomy" id="669202"/>
    <lineage>
        <taxon>Eukaryota</taxon>
        <taxon>Metazoa</taxon>
        <taxon>Cnidaria</taxon>
        <taxon>Myxozoa</taxon>
        <taxon>Myxosporea</taxon>
        <taxon>Bivalvulida</taxon>
        <taxon>Platysporina</taxon>
        <taxon>Myxobolidae</taxon>
        <taxon>Thelohanellus</taxon>
    </lineage>
</organism>
<sequence>MNPASDYHCIDYFKSEHKISSNKIYLYSRSDELSIPDQIKEAIPDLSNIPIQKCKYENGNLFIFHIYDPSKFIKIVHLNGSELSTFINFSDGTKEYSITYGDDVTYLIFFKVSTIYPHVLCIIIFMITHLQTAVNLRTTKKTTTQ</sequence>
<accession>A0A0C2MEP1</accession>
<evidence type="ECO:0000313" key="3">
    <source>
        <dbReference type="Proteomes" id="UP000031668"/>
    </source>
</evidence>
<reference evidence="2 3" key="1">
    <citation type="journal article" date="2014" name="Genome Biol. Evol.">
        <title>The genome of the myxosporean Thelohanellus kitauei shows adaptations to nutrient acquisition within its fish host.</title>
        <authorList>
            <person name="Yang Y."/>
            <person name="Xiong J."/>
            <person name="Zhou Z."/>
            <person name="Huo F."/>
            <person name="Miao W."/>
            <person name="Ran C."/>
            <person name="Liu Y."/>
            <person name="Zhang J."/>
            <person name="Feng J."/>
            <person name="Wang M."/>
            <person name="Wang M."/>
            <person name="Wang L."/>
            <person name="Yao B."/>
        </authorList>
    </citation>
    <scope>NUCLEOTIDE SEQUENCE [LARGE SCALE GENOMIC DNA]</scope>
    <source>
        <strain evidence="2">Wuqing</strain>
    </source>
</reference>
<name>A0A0C2MEP1_THEKT</name>
<evidence type="ECO:0000256" key="1">
    <source>
        <dbReference type="SAM" id="Phobius"/>
    </source>
</evidence>